<dbReference type="PANTHER" id="PTHR32015:SF1">
    <property type="entry name" value="LIPASE"/>
    <property type="match status" value="1"/>
</dbReference>
<dbReference type="InterPro" id="IPR002918">
    <property type="entry name" value="Lipase_EstA/Esterase_EstB"/>
</dbReference>
<dbReference type="SUPFAM" id="SSF53474">
    <property type="entry name" value="alpha/beta-Hydrolases"/>
    <property type="match status" value="1"/>
</dbReference>
<dbReference type="OrthoDB" id="9974421at2759"/>
<name>A0A5N6KWS4_9ROSI</name>
<comment type="caution">
    <text evidence="1">The sequence shown here is derived from an EMBL/GenBank/DDBJ whole genome shotgun (WGS) entry which is preliminary data.</text>
</comment>
<evidence type="ECO:0008006" key="3">
    <source>
        <dbReference type="Google" id="ProtNLM"/>
    </source>
</evidence>
<dbReference type="InterPro" id="IPR029058">
    <property type="entry name" value="AB_hydrolase_fold"/>
</dbReference>
<dbReference type="EMBL" id="VIBQ01000014">
    <property type="protein sequence ID" value="KAB8349808.1"/>
    <property type="molecule type" value="Genomic_DNA"/>
</dbReference>
<protein>
    <recommendedName>
        <fullName evidence="3">AB hydrolase-1 domain-containing protein</fullName>
    </recommendedName>
</protein>
<dbReference type="PANTHER" id="PTHR32015">
    <property type="entry name" value="FASTING INDUCED LIPASE"/>
    <property type="match status" value="1"/>
</dbReference>
<dbReference type="GO" id="GO:0016042">
    <property type="term" value="P:lipid catabolic process"/>
    <property type="evidence" value="ECO:0007669"/>
    <property type="project" value="InterPro"/>
</dbReference>
<proteinExistence type="predicted"/>
<keyword evidence="2" id="KW-1185">Reference proteome</keyword>
<dbReference type="Proteomes" id="UP000327013">
    <property type="component" value="Unassembled WGS sequence"/>
</dbReference>
<reference evidence="1 2" key="1">
    <citation type="submission" date="2019-06" db="EMBL/GenBank/DDBJ databases">
        <title>A chromosomal-level reference genome of Carpinus fangiana (Coryloideae, Betulaceae).</title>
        <authorList>
            <person name="Yang X."/>
            <person name="Wang Z."/>
            <person name="Zhang L."/>
            <person name="Hao G."/>
            <person name="Liu J."/>
            <person name="Yang Y."/>
        </authorList>
    </citation>
    <scope>NUCLEOTIDE SEQUENCE [LARGE SCALE GENOMIC DNA]</scope>
    <source>
        <strain evidence="1">Cfa_2016G</strain>
        <tissue evidence="1">Leaf</tissue>
    </source>
</reference>
<dbReference type="AlphaFoldDB" id="A0A5N6KWS4"/>
<organism evidence="1 2">
    <name type="scientific">Carpinus fangiana</name>
    <dbReference type="NCBI Taxonomy" id="176857"/>
    <lineage>
        <taxon>Eukaryota</taxon>
        <taxon>Viridiplantae</taxon>
        <taxon>Streptophyta</taxon>
        <taxon>Embryophyta</taxon>
        <taxon>Tracheophyta</taxon>
        <taxon>Spermatophyta</taxon>
        <taxon>Magnoliopsida</taxon>
        <taxon>eudicotyledons</taxon>
        <taxon>Gunneridae</taxon>
        <taxon>Pentapetalae</taxon>
        <taxon>rosids</taxon>
        <taxon>fabids</taxon>
        <taxon>Fagales</taxon>
        <taxon>Betulaceae</taxon>
        <taxon>Carpinus</taxon>
    </lineage>
</organism>
<accession>A0A5N6KWS4</accession>
<dbReference type="GO" id="GO:0016298">
    <property type="term" value="F:lipase activity"/>
    <property type="evidence" value="ECO:0007669"/>
    <property type="project" value="TreeGrafter"/>
</dbReference>
<dbReference type="Pfam" id="PF01674">
    <property type="entry name" value="Lipase_2"/>
    <property type="match status" value="1"/>
</dbReference>
<evidence type="ECO:0000313" key="1">
    <source>
        <dbReference type="EMBL" id="KAB8349808.1"/>
    </source>
</evidence>
<sequence>MGKARLACHADALDPTGTAMSAAHPNPVVLLHGLGATYYEDLNYLELFLQQKGYCTFSLTYGAFPAFPYVGGLKKISDSSQEIGTFIRAVQQQTAASKIDIVGHSEGAFQSLYVPKFTGVASIIDKIVAIAPPTHGTTFGGIYDLAYVGGNVTRQLNSVILNTVGCGACDDLGPGGSAVIRLNDGKPIKQPGNTLTVIASQDDELVTPTYTAFVNETGVNNLYIQTTCPNDRVGHVGEAYDTNVWNLIVNALDPVHAAPFACSSGCPGK</sequence>
<gene>
    <name evidence="1" type="ORF">FH972_023821</name>
</gene>
<dbReference type="Gene3D" id="3.40.50.1820">
    <property type="entry name" value="alpha/beta hydrolase"/>
    <property type="match status" value="1"/>
</dbReference>
<evidence type="ECO:0000313" key="2">
    <source>
        <dbReference type="Proteomes" id="UP000327013"/>
    </source>
</evidence>